<dbReference type="Pfam" id="PF00583">
    <property type="entry name" value="Acetyltransf_1"/>
    <property type="match status" value="1"/>
</dbReference>
<dbReference type="CDD" id="cd04301">
    <property type="entry name" value="NAT_SF"/>
    <property type="match status" value="1"/>
</dbReference>
<sequence>MIELKKFTEVTRKQVMQAWNASFADYVVQMKLTEEAFFARMDEFLLDPNLSSLAFSDEVPIGFNLLAREGDYSWCGGLGVAPPFRGKRVADLLMEDMLQKAAGTQFKLEVITDNDRAVRFYQKHHFEVMNELYFLDGPLGEASEIATEHPELETEDSLLTPWQNLLRFKKEETSSRFSLEEGKGSFHLRYTLSDRGIEVSKFELEQGTSLQAALSGLGFVIGAEKRLFLNNCVLDRELATSFFEAGFRKWISQWQMVREVK</sequence>
<dbReference type="AlphaFoldDB" id="A0A3D8TQ42"/>
<accession>A0A3D8TQ42</accession>
<dbReference type="SUPFAM" id="SSF55729">
    <property type="entry name" value="Acyl-CoA N-acyltransferases (Nat)"/>
    <property type="match status" value="1"/>
</dbReference>
<dbReference type="GO" id="GO:0016747">
    <property type="term" value="F:acyltransferase activity, transferring groups other than amino-acyl groups"/>
    <property type="evidence" value="ECO:0007669"/>
    <property type="project" value="InterPro"/>
</dbReference>
<organism evidence="2 3">
    <name type="scientific">Listeria kieliensis</name>
    <dbReference type="NCBI Taxonomy" id="1621700"/>
    <lineage>
        <taxon>Bacteria</taxon>
        <taxon>Bacillati</taxon>
        <taxon>Bacillota</taxon>
        <taxon>Bacilli</taxon>
        <taxon>Bacillales</taxon>
        <taxon>Listeriaceae</taxon>
        <taxon>Listeria</taxon>
    </lineage>
</organism>
<proteinExistence type="predicted"/>
<evidence type="ECO:0000313" key="3">
    <source>
        <dbReference type="Proteomes" id="UP000257055"/>
    </source>
</evidence>
<feature type="domain" description="N-acetyltransferase" evidence="1">
    <location>
        <begin position="2"/>
        <end position="161"/>
    </location>
</feature>
<dbReference type="InterPro" id="IPR016181">
    <property type="entry name" value="Acyl_CoA_acyltransferase"/>
</dbReference>
<dbReference type="InterPro" id="IPR000182">
    <property type="entry name" value="GNAT_dom"/>
</dbReference>
<reference evidence="3" key="1">
    <citation type="submission" date="2015-04" db="EMBL/GenBank/DDBJ databases">
        <authorList>
            <person name="Schardt J."/>
            <person name="Mueller-Herbst S."/>
            <person name="Scherer S."/>
            <person name="Huptas C."/>
        </authorList>
    </citation>
    <scope>NUCLEOTIDE SEQUENCE [LARGE SCALE GENOMIC DNA]</scope>
    <source>
        <strain evidence="3">Kiel-L1</strain>
    </source>
</reference>
<comment type="caution">
    <text evidence="2">The sequence shown here is derived from an EMBL/GenBank/DDBJ whole genome shotgun (WGS) entry which is preliminary data.</text>
</comment>
<dbReference type="PROSITE" id="PS51186">
    <property type="entry name" value="GNAT"/>
    <property type="match status" value="1"/>
</dbReference>
<dbReference type="EMBL" id="LARY01000002">
    <property type="protein sequence ID" value="RDX00752.1"/>
    <property type="molecule type" value="Genomic_DNA"/>
</dbReference>
<gene>
    <name evidence="2" type="ORF">UR08_07150</name>
</gene>
<dbReference type="RefSeq" id="WP_165849960.1">
    <property type="nucleotide sequence ID" value="NZ_LARY01000002.1"/>
</dbReference>
<protein>
    <recommendedName>
        <fullName evidence="1">N-acetyltransferase domain-containing protein</fullName>
    </recommendedName>
</protein>
<evidence type="ECO:0000259" key="1">
    <source>
        <dbReference type="PROSITE" id="PS51186"/>
    </source>
</evidence>
<dbReference type="Proteomes" id="UP000257055">
    <property type="component" value="Unassembled WGS sequence"/>
</dbReference>
<dbReference type="Gene3D" id="3.40.630.30">
    <property type="match status" value="1"/>
</dbReference>
<evidence type="ECO:0000313" key="2">
    <source>
        <dbReference type="EMBL" id="RDX00752.1"/>
    </source>
</evidence>
<name>A0A3D8TQ42_9LIST</name>
<keyword evidence="3" id="KW-1185">Reference proteome</keyword>